<evidence type="ECO:0000256" key="6">
    <source>
        <dbReference type="HAMAP-Rule" id="MF_01844"/>
    </source>
</evidence>
<dbReference type="AlphaFoldDB" id="A0A250FZ39"/>
<sequence>MEKHLIDRLTSPIHRFTKQAKSGGIVLGINVIIALVLANSPWAEHYFHFFEHHLGFTFDGKTYLDMPLHHWINDGLMALFFFVVGLELKREIVAGELSNPRKALLPIGAAIGGMLVPAIIYISLNPTGEVHGGWGIPMATDIAFSLGVLYLLGDKVPISLKVFLTALAIVDDLGAVLVIAFFYTSEISLANLGIGLGMLFILYLGKRIGIRHVLFYALIGAVIWCAFLLSGVHATIAAVLIAFMIPTDVQMKENEYIHNIQSYLKKFKRLDPNNKILTLTEKQLHLLEKINVDTRRSIPPLQRLEHAMHPFVTFVVIPIFALANAGVSLSIDVEQLFSTNIALGVALGLFFGKVIGVSGFTVFMVKVLKLSPYPRGMNFRNLVGLGLLAAIGFTMSLFVTTLAFKNPLYMDQAKIGIFVASLLGGTLGYIVLNKKGNKANKDEKVEVSQSEEK</sequence>
<dbReference type="EMBL" id="CP022387">
    <property type="protein sequence ID" value="ATA90402.1"/>
    <property type="molecule type" value="Genomic_DNA"/>
</dbReference>
<keyword evidence="6" id="KW-0915">Sodium</keyword>
<dbReference type="GO" id="GO:0005886">
    <property type="term" value="C:plasma membrane"/>
    <property type="evidence" value="ECO:0007669"/>
    <property type="project" value="UniProtKB-SubCell"/>
</dbReference>
<evidence type="ECO:0000256" key="1">
    <source>
        <dbReference type="ARBA" id="ARBA00004429"/>
    </source>
</evidence>
<dbReference type="InterPro" id="IPR023171">
    <property type="entry name" value="Na/H_antiporter_dom_sf"/>
</dbReference>
<dbReference type="PANTHER" id="PTHR30341">
    <property type="entry name" value="SODIUM ION/PROTON ANTIPORTER NHAA-RELATED"/>
    <property type="match status" value="1"/>
</dbReference>
<dbReference type="GO" id="GO:0015385">
    <property type="term" value="F:sodium:proton antiporter activity"/>
    <property type="evidence" value="ECO:0007669"/>
    <property type="project" value="UniProtKB-UniRule"/>
</dbReference>
<dbReference type="NCBIfam" id="TIGR00773">
    <property type="entry name" value="NhaA"/>
    <property type="match status" value="1"/>
</dbReference>
<evidence type="ECO:0000256" key="4">
    <source>
        <dbReference type="ARBA" id="ARBA00022989"/>
    </source>
</evidence>
<proteinExistence type="inferred from homology"/>
<feature type="transmembrane region" description="Helical" evidence="6">
    <location>
        <begin position="383"/>
        <end position="403"/>
    </location>
</feature>
<dbReference type="Proteomes" id="UP000217348">
    <property type="component" value="Chromosome"/>
</dbReference>
<evidence type="ECO:0000256" key="5">
    <source>
        <dbReference type="ARBA" id="ARBA00023136"/>
    </source>
</evidence>
<comment type="function">
    <text evidence="6">Na(+)/H(+) antiporter that extrudes sodium in exchange for external protons.</text>
</comment>
<feature type="transmembrane region" description="Helical" evidence="6">
    <location>
        <begin position="134"/>
        <end position="153"/>
    </location>
</feature>
<name>A0A250FZ39_9FLAO</name>
<evidence type="ECO:0000256" key="2">
    <source>
        <dbReference type="ARBA" id="ARBA00022475"/>
    </source>
</evidence>
<dbReference type="HAMAP" id="MF_01844">
    <property type="entry name" value="NhaA"/>
    <property type="match status" value="1"/>
</dbReference>
<feature type="transmembrane region" description="Helical" evidence="6">
    <location>
        <begin position="341"/>
        <end position="363"/>
    </location>
</feature>
<protein>
    <recommendedName>
        <fullName evidence="6">Na(+)/H(+) antiporter NhaA</fullName>
    </recommendedName>
    <alternativeName>
        <fullName evidence="6">Sodium/proton antiporter NhaA</fullName>
    </alternativeName>
</protein>
<feature type="transmembrane region" description="Helical" evidence="6">
    <location>
        <begin position="68"/>
        <end position="88"/>
    </location>
</feature>
<gene>
    <name evidence="6 7" type="primary">nhaA</name>
    <name evidence="7" type="ORF">CGC58_12050</name>
</gene>
<feature type="transmembrane region" description="Helical" evidence="6">
    <location>
        <begin position="189"/>
        <end position="206"/>
    </location>
</feature>
<feature type="transmembrane region" description="Helical" evidence="6">
    <location>
        <begin position="20"/>
        <end position="38"/>
    </location>
</feature>
<evidence type="ECO:0000313" key="8">
    <source>
        <dbReference type="Proteomes" id="UP000217348"/>
    </source>
</evidence>
<dbReference type="InterPro" id="IPR004670">
    <property type="entry name" value="NhaA"/>
</dbReference>
<organism evidence="7 8">
    <name type="scientific">Capnocytophaga stomatis</name>
    <dbReference type="NCBI Taxonomy" id="1848904"/>
    <lineage>
        <taxon>Bacteria</taxon>
        <taxon>Pseudomonadati</taxon>
        <taxon>Bacteroidota</taxon>
        <taxon>Flavobacteriia</taxon>
        <taxon>Flavobacteriales</taxon>
        <taxon>Flavobacteriaceae</taxon>
        <taxon>Capnocytophaga</taxon>
    </lineage>
</organism>
<dbReference type="OrthoDB" id="9808135at2"/>
<feature type="transmembrane region" description="Helical" evidence="6">
    <location>
        <begin position="415"/>
        <end position="432"/>
    </location>
</feature>
<keyword evidence="4 6" id="KW-1133">Transmembrane helix</keyword>
<keyword evidence="6" id="KW-0050">Antiport</keyword>
<dbReference type="RefSeq" id="WP_095896942.1">
    <property type="nucleotide sequence ID" value="NZ_BOPJ01000006.1"/>
</dbReference>
<keyword evidence="6" id="KW-0813">Transport</keyword>
<keyword evidence="6" id="KW-0739">Sodium transport</keyword>
<reference evidence="8" key="1">
    <citation type="submission" date="2017-06" db="EMBL/GenBank/DDBJ databases">
        <title>Capnocytophaga spp. assemblies.</title>
        <authorList>
            <person name="Gulvik C.A."/>
        </authorList>
    </citation>
    <scope>NUCLEOTIDE SEQUENCE [LARGE SCALE GENOMIC DNA]</scope>
    <source>
        <strain evidence="8">H2177</strain>
    </source>
</reference>
<dbReference type="Pfam" id="PF06965">
    <property type="entry name" value="Na_H_antiport_1"/>
    <property type="match status" value="1"/>
</dbReference>
<evidence type="ECO:0000256" key="3">
    <source>
        <dbReference type="ARBA" id="ARBA00022692"/>
    </source>
</evidence>
<keyword evidence="2 6" id="KW-1003">Cell membrane</keyword>
<keyword evidence="5 6" id="KW-0472">Membrane</keyword>
<keyword evidence="6" id="KW-0406">Ion transport</keyword>
<feature type="transmembrane region" description="Helical" evidence="6">
    <location>
        <begin position="307"/>
        <end position="329"/>
    </location>
</feature>
<feature type="transmembrane region" description="Helical" evidence="6">
    <location>
        <begin position="162"/>
        <end position="183"/>
    </location>
</feature>
<accession>A0A250FZ39</accession>
<evidence type="ECO:0000313" key="7">
    <source>
        <dbReference type="EMBL" id="ATA90402.1"/>
    </source>
</evidence>
<comment type="catalytic activity">
    <reaction evidence="6">
        <text>Na(+)(in) + 2 H(+)(out) = Na(+)(out) + 2 H(+)(in)</text>
        <dbReference type="Rhea" id="RHEA:29251"/>
        <dbReference type="ChEBI" id="CHEBI:15378"/>
        <dbReference type="ChEBI" id="CHEBI:29101"/>
    </reaction>
</comment>
<keyword evidence="3 6" id="KW-0812">Transmembrane</keyword>
<dbReference type="Gene3D" id="1.20.1530.10">
    <property type="entry name" value="Na+/H+ antiporter like domain"/>
    <property type="match status" value="1"/>
</dbReference>
<feature type="transmembrane region" description="Helical" evidence="6">
    <location>
        <begin position="103"/>
        <end position="122"/>
    </location>
</feature>
<dbReference type="PANTHER" id="PTHR30341:SF0">
    <property type="entry name" value="NA(+)_H(+) ANTIPORTER NHAA"/>
    <property type="match status" value="1"/>
</dbReference>
<dbReference type="KEGG" id="csto:CGC58_12050"/>
<feature type="transmembrane region" description="Helical" evidence="6">
    <location>
        <begin position="213"/>
        <end position="245"/>
    </location>
</feature>
<dbReference type="GO" id="GO:0006885">
    <property type="term" value="P:regulation of pH"/>
    <property type="evidence" value="ECO:0007669"/>
    <property type="project" value="UniProtKB-UniRule"/>
</dbReference>
<comment type="similarity">
    <text evidence="6">Belongs to the NhaA Na(+)/H(+) (TC 2.A.33) antiporter family.</text>
</comment>
<comment type="subcellular location">
    <subcellularLocation>
        <location evidence="1">Cell inner membrane</location>
        <topology evidence="1">Multi-pass membrane protein</topology>
    </subcellularLocation>
    <subcellularLocation>
        <location evidence="6">Cell membrane</location>
        <topology evidence="6">Multi-pass membrane protein</topology>
    </subcellularLocation>
</comment>